<reference evidence="2" key="1">
    <citation type="journal article" date="2006" name="Mol. Genet. Genomics">
        <title>Divergent non-LTR retrotransposon lineages from the genomes of scorpions (Arachnida: Scorpiones).</title>
        <authorList>
            <person name="Glushkov S."/>
            <person name="Novikova O."/>
            <person name="Blinov A."/>
            <person name="Fet V."/>
        </authorList>
    </citation>
    <scope>NUCLEOTIDE SEQUENCE</scope>
</reference>
<feature type="non-terminal residue" evidence="2">
    <location>
        <position position="1"/>
    </location>
</feature>
<dbReference type="EMBL" id="AY894771">
    <property type="protein sequence ID" value="AAX07247.1"/>
    <property type="molecule type" value="Genomic_DNA"/>
</dbReference>
<dbReference type="PANTHER" id="PTHR19446">
    <property type="entry name" value="REVERSE TRANSCRIPTASES"/>
    <property type="match status" value="1"/>
</dbReference>
<dbReference type="PROSITE" id="PS50878">
    <property type="entry name" value="RT_POL"/>
    <property type="match status" value="1"/>
</dbReference>
<accession>Q5EFG7</accession>
<keyword evidence="2" id="KW-0548">Nucleotidyltransferase</keyword>
<gene>
    <name evidence="2" type="primary">RT</name>
</gene>
<dbReference type="AlphaFoldDB" id="Q5EFG7"/>
<evidence type="ECO:0000313" key="2">
    <source>
        <dbReference type="EMBL" id="AAX07247.1"/>
    </source>
</evidence>
<protein>
    <submittedName>
        <fullName evidence="2">Reverse transcriptase</fullName>
    </submittedName>
</protein>
<evidence type="ECO:0000259" key="1">
    <source>
        <dbReference type="PROSITE" id="PS50878"/>
    </source>
</evidence>
<feature type="domain" description="Reverse transcriptase" evidence="1">
    <location>
        <begin position="22"/>
        <end position="180"/>
    </location>
</feature>
<dbReference type="InterPro" id="IPR000477">
    <property type="entry name" value="RT_dom"/>
</dbReference>
<name>Q5EFG7_CENEX</name>
<dbReference type="InterPro" id="IPR043502">
    <property type="entry name" value="DNA/RNA_pol_sf"/>
</dbReference>
<dbReference type="SUPFAM" id="SSF56672">
    <property type="entry name" value="DNA/RNA polymerases"/>
    <property type="match status" value="1"/>
</dbReference>
<feature type="non-terminal residue" evidence="2">
    <location>
        <position position="180"/>
    </location>
</feature>
<sequence>LRSIFASLPRAGREALLKLMNTIWNAGHLPAEWRSAHILPILKPGRLATSCAAYRPISLTSNVAKIFERMLLQRLQRALLESNTFHANHFGFLPYRGAEDAIILIHHTISVARAQKKWVYLVSLDLEGAYDTVHQNGLIAKLVHYGLSGKPLQWLCDFIVNREFRVKWRGVLSGPHQFNP</sequence>
<keyword evidence="2" id="KW-0695">RNA-directed DNA polymerase</keyword>
<dbReference type="Pfam" id="PF00078">
    <property type="entry name" value="RVT_1"/>
    <property type="match status" value="1"/>
</dbReference>
<keyword evidence="2" id="KW-0808">Transferase</keyword>
<organism evidence="2">
    <name type="scientific">Centruroides exilicauda</name>
    <name type="common">Bark scorpion</name>
    <name type="synonym">Buthus exilicauda</name>
    <dbReference type="NCBI Taxonomy" id="6879"/>
    <lineage>
        <taxon>Eukaryota</taxon>
        <taxon>Metazoa</taxon>
        <taxon>Ecdysozoa</taxon>
        <taxon>Arthropoda</taxon>
        <taxon>Chelicerata</taxon>
        <taxon>Arachnida</taxon>
        <taxon>Scorpiones</taxon>
        <taxon>Buthida</taxon>
        <taxon>Buthoidea</taxon>
        <taxon>Buthidae</taxon>
        <taxon>Centruroides</taxon>
    </lineage>
</organism>
<proteinExistence type="predicted"/>
<dbReference type="GO" id="GO:0003964">
    <property type="term" value="F:RNA-directed DNA polymerase activity"/>
    <property type="evidence" value="ECO:0007669"/>
    <property type="project" value="UniProtKB-KW"/>
</dbReference>